<dbReference type="Proteomes" id="UP000092154">
    <property type="component" value="Unassembled WGS sequence"/>
</dbReference>
<keyword evidence="2" id="KW-0732">Signal</keyword>
<organism evidence="3 4">
    <name type="scientific">Rhizopogon vinicolor AM-OR11-026</name>
    <dbReference type="NCBI Taxonomy" id="1314800"/>
    <lineage>
        <taxon>Eukaryota</taxon>
        <taxon>Fungi</taxon>
        <taxon>Dikarya</taxon>
        <taxon>Basidiomycota</taxon>
        <taxon>Agaricomycotina</taxon>
        <taxon>Agaricomycetes</taxon>
        <taxon>Agaricomycetidae</taxon>
        <taxon>Boletales</taxon>
        <taxon>Suillineae</taxon>
        <taxon>Rhizopogonaceae</taxon>
        <taxon>Rhizopogon</taxon>
    </lineage>
</organism>
<dbReference type="InParanoid" id="A0A1B7MVX4"/>
<feature type="region of interest" description="Disordered" evidence="1">
    <location>
        <begin position="25"/>
        <end position="69"/>
    </location>
</feature>
<feature type="chain" id="PRO_5008597594" description="AGC-kinase C-terminal domain-containing protein" evidence="2">
    <location>
        <begin position="18"/>
        <end position="101"/>
    </location>
</feature>
<evidence type="ECO:0000256" key="1">
    <source>
        <dbReference type="SAM" id="MobiDB-lite"/>
    </source>
</evidence>
<name>A0A1B7MVX4_9AGAM</name>
<evidence type="ECO:0000313" key="4">
    <source>
        <dbReference type="Proteomes" id="UP000092154"/>
    </source>
</evidence>
<dbReference type="EMBL" id="KV448395">
    <property type="protein sequence ID" value="OAX36760.1"/>
    <property type="molecule type" value="Genomic_DNA"/>
</dbReference>
<accession>A0A1B7MVX4</accession>
<feature type="signal peptide" evidence="2">
    <location>
        <begin position="1"/>
        <end position="17"/>
    </location>
</feature>
<evidence type="ECO:0000313" key="3">
    <source>
        <dbReference type="EMBL" id="OAX36760.1"/>
    </source>
</evidence>
<gene>
    <name evidence="3" type="ORF">K503DRAFT_867341</name>
</gene>
<sequence length="101" mass="11215">MLLALFITMTPSSRTRAAQFTKSGLGAQFVGPRKQQDKRKLKPSLLAGKSSSEETHREFDPPPNAPFLDEQMSANAFEDSNFFEGEVSSPTEQFFQDLPSS</sequence>
<dbReference type="OrthoDB" id="10488310at2759"/>
<feature type="compositionally biased region" description="Basic and acidic residues" evidence="1">
    <location>
        <begin position="51"/>
        <end position="60"/>
    </location>
</feature>
<evidence type="ECO:0000256" key="2">
    <source>
        <dbReference type="SAM" id="SignalP"/>
    </source>
</evidence>
<evidence type="ECO:0008006" key="5">
    <source>
        <dbReference type="Google" id="ProtNLM"/>
    </source>
</evidence>
<keyword evidence="4" id="KW-1185">Reference proteome</keyword>
<reference evidence="3 4" key="1">
    <citation type="submission" date="2016-06" db="EMBL/GenBank/DDBJ databases">
        <title>Comparative genomics of the ectomycorrhizal sister species Rhizopogon vinicolor and Rhizopogon vesiculosus (Basidiomycota: Boletales) reveals a divergence of the mating type B locus.</title>
        <authorList>
            <consortium name="DOE Joint Genome Institute"/>
            <person name="Mujic A.B."/>
            <person name="Kuo A."/>
            <person name="Tritt A."/>
            <person name="Lipzen A."/>
            <person name="Chen C."/>
            <person name="Johnson J."/>
            <person name="Sharma A."/>
            <person name="Barry K."/>
            <person name="Grigoriev I.V."/>
            <person name="Spatafora J.W."/>
        </authorList>
    </citation>
    <scope>NUCLEOTIDE SEQUENCE [LARGE SCALE GENOMIC DNA]</scope>
    <source>
        <strain evidence="3 4">AM-OR11-026</strain>
    </source>
</reference>
<proteinExistence type="predicted"/>
<dbReference type="AlphaFoldDB" id="A0A1B7MVX4"/>
<protein>
    <recommendedName>
        <fullName evidence="5">AGC-kinase C-terminal domain-containing protein</fullName>
    </recommendedName>
</protein>